<keyword evidence="1" id="KW-0812">Transmembrane</keyword>
<dbReference type="EMBL" id="JAMJPK010000005">
    <property type="protein sequence ID" value="MCL7941188.1"/>
    <property type="molecule type" value="Genomic_DNA"/>
</dbReference>
<sequence length="53" mass="5758">MAEQETRLLIGLAPWLLVAAPLAGVIIVYLTPRLPWRLIALAVVVALIVVEVL</sequence>
<comment type="caution">
    <text evidence="2">The sequence shown here is derived from an EMBL/GenBank/DDBJ whole genome shotgun (WGS) entry which is preliminary data.</text>
</comment>
<dbReference type="RefSeq" id="WP_250061750.1">
    <property type="nucleotide sequence ID" value="NZ_JAMJPK010000005.1"/>
</dbReference>
<feature type="transmembrane region" description="Helical" evidence="1">
    <location>
        <begin position="36"/>
        <end position="52"/>
    </location>
</feature>
<keyword evidence="1" id="KW-0472">Membrane</keyword>
<evidence type="ECO:0000313" key="2">
    <source>
        <dbReference type="EMBL" id="MCL7941188.1"/>
    </source>
</evidence>
<proteinExistence type="predicted"/>
<evidence type="ECO:0000256" key="1">
    <source>
        <dbReference type="SAM" id="Phobius"/>
    </source>
</evidence>
<name>A0ABT0T2N0_9GAMM</name>
<dbReference type="Proteomes" id="UP001165369">
    <property type="component" value="Unassembled WGS sequence"/>
</dbReference>
<organism evidence="2 3">
    <name type="scientific">Halomonas gemina</name>
    <dbReference type="NCBI Taxonomy" id="2945105"/>
    <lineage>
        <taxon>Bacteria</taxon>
        <taxon>Pseudomonadati</taxon>
        <taxon>Pseudomonadota</taxon>
        <taxon>Gammaproteobacteria</taxon>
        <taxon>Oceanospirillales</taxon>
        <taxon>Halomonadaceae</taxon>
        <taxon>Halomonas</taxon>
    </lineage>
</organism>
<protein>
    <submittedName>
        <fullName evidence="2">Uncharacterized protein</fullName>
    </submittedName>
</protein>
<keyword evidence="3" id="KW-1185">Reference proteome</keyword>
<feature type="transmembrane region" description="Helical" evidence="1">
    <location>
        <begin position="12"/>
        <end position="30"/>
    </location>
</feature>
<gene>
    <name evidence="2" type="ORF">M8009_12920</name>
</gene>
<evidence type="ECO:0000313" key="3">
    <source>
        <dbReference type="Proteomes" id="UP001165369"/>
    </source>
</evidence>
<reference evidence="2" key="1">
    <citation type="submission" date="2022-05" db="EMBL/GenBank/DDBJ databases">
        <title>Halomonas geminus sp. nov. and Halomonas llamarensis sp. nov. isolated from high-altitude salars of the Atacama Desert.</title>
        <authorList>
            <person name="Hintersatz C."/>
            <person name="Rojas L.A."/>
            <person name="Wei T.-S."/>
            <person name="Kutschke S."/>
            <person name="Lehmann F."/>
            <person name="Jain R."/>
            <person name="Pollmann K."/>
        </authorList>
    </citation>
    <scope>NUCLEOTIDE SEQUENCE</scope>
    <source>
        <strain evidence="2">ATCH28</strain>
    </source>
</reference>
<keyword evidence="1" id="KW-1133">Transmembrane helix</keyword>
<accession>A0ABT0T2N0</accession>